<dbReference type="RefSeq" id="WP_103674905.1">
    <property type="nucleotide sequence ID" value="NZ_PQGD01000005.1"/>
</dbReference>
<proteinExistence type="inferred from homology"/>
<feature type="transmembrane region" description="Helical" evidence="2">
    <location>
        <begin position="148"/>
        <end position="169"/>
    </location>
</feature>
<feature type="transmembrane region" description="Helical" evidence="2">
    <location>
        <begin position="264"/>
        <end position="285"/>
    </location>
</feature>
<evidence type="ECO:0000256" key="2">
    <source>
        <dbReference type="SAM" id="Phobius"/>
    </source>
</evidence>
<evidence type="ECO:0000313" key="3">
    <source>
        <dbReference type="EMBL" id="POP46764.1"/>
    </source>
</evidence>
<protein>
    <submittedName>
        <fullName evidence="4">MFS transporter</fullName>
    </submittedName>
</protein>
<evidence type="ECO:0000313" key="5">
    <source>
        <dbReference type="Proteomes" id="UP000237073"/>
    </source>
</evidence>
<dbReference type="GO" id="GO:0006814">
    <property type="term" value="P:sodium ion transport"/>
    <property type="evidence" value="ECO:0007669"/>
    <property type="project" value="InterPro"/>
</dbReference>
<dbReference type="PANTHER" id="PTHR11328:SF24">
    <property type="entry name" value="MAJOR FACILITATOR SUPERFAMILY (MFS) PROFILE DOMAIN-CONTAINING PROTEIN"/>
    <property type="match status" value="1"/>
</dbReference>
<dbReference type="EMBL" id="PQGE01000003">
    <property type="protein sequence ID" value="POP46764.1"/>
    <property type="molecule type" value="Genomic_DNA"/>
</dbReference>
<accession>A0A2P5GSI0</accession>
<evidence type="ECO:0000313" key="6">
    <source>
        <dbReference type="Proteomes" id="UP000247005"/>
    </source>
</evidence>
<dbReference type="Pfam" id="PF13347">
    <property type="entry name" value="MFS_2"/>
    <property type="match status" value="1"/>
</dbReference>
<keyword evidence="2" id="KW-0812">Transmembrane</keyword>
<feature type="transmembrane region" description="Helical" evidence="2">
    <location>
        <begin position="181"/>
        <end position="201"/>
    </location>
</feature>
<organism evidence="4 6">
    <name type="scientific">Superficieibacter electus</name>
    <dbReference type="NCBI Taxonomy" id="2022662"/>
    <lineage>
        <taxon>Bacteria</taxon>
        <taxon>Pseudomonadati</taxon>
        <taxon>Pseudomonadota</taxon>
        <taxon>Gammaproteobacteria</taxon>
        <taxon>Enterobacterales</taxon>
        <taxon>Enterobacteriaceae</taxon>
        <taxon>Superficieibacter</taxon>
    </lineage>
</organism>
<keyword evidence="2" id="KW-0472">Membrane</keyword>
<keyword evidence="5" id="KW-1185">Reference proteome</keyword>
<dbReference type="GO" id="GO:0005886">
    <property type="term" value="C:plasma membrane"/>
    <property type="evidence" value="ECO:0007669"/>
    <property type="project" value="TreeGrafter"/>
</dbReference>
<comment type="caution">
    <text evidence="4">The sequence shown here is derived from an EMBL/GenBank/DDBJ whole genome shotgun (WGS) entry which is preliminary data.</text>
</comment>
<dbReference type="InterPro" id="IPR039672">
    <property type="entry name" value="MFS_2"/>
</dbReference>
<feature type="transmembrane region" description="Helical" evidence="2">
    <location>
        <begin position="229"/>
        <end position="252"/>
    </location>
</feature>
<evidence type="ECO:0000313" key="4">
    <source>
        <dbReference type="EMBL" id="POP49502.1"/>
    </source>
</evidence>
<dbReference type="GO" id="GO:0015293">
    <property type="term" value="F:symporter activity"/>
    <property type="evidence" value="ECO:0007669"/>
    <property type="project" value="InterPro"/>
</dbReference>
<dbReference type="Proteomes" id="UP000247005">
    <property type="component" value="Unassembled WGS sequence"/>
</dbReference>
<dbReference type="SUPFAM" id="SSF103473">
    <property type="entry name" value="MFS general substrate transporter"/>
    <property type="match status" value="1"/>
</dbReference>
<feature type="transmembrane region" description="Helical" evidence="2">
    <location>
        <begin position="12"/>
        <end position="35"/>
    </location>
</feature>
<feature type="transmembrane region" description="Helical" evidence="2">
    <location>
        <begin position="81"/>
        <end position="101"/>
    </location>
</feature>
<name>A0A2P5GSI0_9ENTR</name>
<dbReference type="EMBL" id="PQGD01000005">
    <property type="protein sequence ID" value="POP49502.1"/>
    <property type="molecule type" value="Genomic_DNA"/>
</dbReference>
<feature type="transmembrane region" description="Helical" evidence="2">
    <location>
        <begin position="406"/>
        <end position="427"/>
    </location>
</feature>
<dbReference type="PANTHER" id="PTHR11328">
    <property type="entry name" value="MAJOR FACILITATOR SUPERFAMILY DOMAIN-CONTAINING PROTEIN"/>
    <property type="match status" value="1"/>
</dbReference>
<feature type="transmembrane region" description="Helical" evidence="2">
    <location>
        <begin position="113"/>
        <end position="136"/>
    </location>
</feature>
<dbReference type="OrthoDB" id="181905at2"/>
<feature type="transmembrane region" description="Helical" evidence="2">
    <location>
        <begin position="361"/>
        <end position="386"/>
    </location>
</feature>
<dbReference type="NCBIfam" id="TIGR00792">
    <property type="entry name" value="gph"/>
    <property type="match status" value="1"/>
</dbReference>
<reference evidence="5 6" key="1">
    <citation type="submission" date="2018-01" db="EMBL/GenBank/DDBJ databases">
        <title>Superficieibacter electus gen. nov., sp. nov., an extended-spectrum beta-lactamase possessing member of the Enterobacteriaceae family, isolated from intensive care unit surfaces.</title>
        <authorList>
            <person name="Potter R.F."/>
            <person name="D'Souza A.W."/>
        </authorList>
    </citation>
    <scope>NUCLEOTIDE SEQUENCE [LARGE SCALE GENOMIC DNA]</scope>
    <source>
        <strain evidence="4 6">BP-1</strain>
        <strain evidence="3 5">BP-2</strain>
    </source>
</reference>
<dbReference type="InterPro" id="IPR036259">
    <property type="entry name" value="MFS_trans_sf"/>
</dbReference>
<feature type="transmembrane region" description="Helical" evidence="2">
    <location>
        <begin position="297"/>
        <end position="313"/>
    </location>
</feature>
<dbReference type="GO" id="GO:0008643">
    <property type="term" value="P:carbohydrate transport"/>
    <property type="evidence" value="ECO:0007669"/>
    <property type="project" value="InterPro"/>
</dbReference>
<feature type="transmembrane region" description="Helical" evidence="2">
    <location>
        <begin position="319"/>
        <end position="340"/>
    </location>
</feature>
<dbReference type="Gene3D" id="1.20.1250.20">
    <property type="entry name" value="MFS general substrate transporter like domains"/>
    <property type="match status" value="1"/>
</dbReference>
<evidence type="ECO:0000256" key="1">
    <source>
        <dbReference type="ARBA" id="ARBA00009617"/>
    </source>
</evidence>
<comment type="similarity">
    <text evidence="1">Belongs to the sodium:galactoside symporter (TC 2.A.2) family.</text>
</comment>
<dbReference type="AlphaFoldDB" id="A0A2P5GSI0"/>
<sequence length="455" mass="49774">MSLRLSVLEKSAYGAGDMALTISIISASILIYAFLVQVVGLTPVDAGWILMIVRTIDAVSDPLMGILTSKFRTRLGRYRHWLIIGALPFGISLWLLFTTFGQTYGEKMAWSTGVYIFNSLSFTVLAIPYISLIGVITPDPQERLNANAFRFPMAKVATLIVSTLVPWWVTQGNDPRNSYAIAFSVVGAISVVIMLFCAFNVKERVIKTEAAEPLARQIKGLLKNDQWQVISLAMIVLFIGFLVNGSVAILYAKEFAGASDGIGIALFMSMGSVGGIIGPLVSTWLTRFYCKVKVFRYSMYASALVSVLAWWMVGQGNIYGATIFYLLCSIVSQINTPILWSSITEASEYGLCKTGIDASGLAIGMISFCQKLGMGIAGPVTGYLLAWVGYTASGAQNTQAIAGLSWIMLLVPAVFYLLTGIIMRYYVINNDYYSQMMRAGKIPMPEQTTRKAEVK</sequence>
<dbReference type="InterPro" id="IPR001927">
    <property type="entry name" value="Na/Gal_symport"/>
</dbReference>
<gene>
    <name evidence="4" type="ORF">CHU32_07570</name>
    <name evidence="3" type="ORF">CHU33_04615</name>
</gene>
<dbReference type="Proteomes" id="UP000237073">
    <property type="component" value="Unassembled WGS sequence"/>
</dbReference>
<dbReference type="CDD" id="cd17332">
    <property type="entry name" value="MFS_MelB_like"/>
    <property type="match status" value="1"/>
</dbReference>
<keyword evidence="2" id="KW-1133">Transmembrane helix</keyword>